<reference evidence="2" key="1">
    <citation type="submission" date="2018-01" db="EMBL/GenBank/DDBJ databases">
        <title>An insight into the sialome of Amazonian anophelines.</title>
        <authorList>
            <person name="Ribeiro J.M."/>
            <person name="Scarpassa V."/>
            <person name="Calvo E."/>
        </authorList>
    </citation>
    <scope>NUCLEOTIDE SEQUENCE</scope>
    <source>
        <tissue evidence="2">Salivary glands</tissue>
    </source>
</reference>
<accession>A0A2M4B764</accession>
<proteinExistence type="predicted"/>
<dbReference type="AlphaFoldDB" id="A0A2M4B764"/>
<sequence>MLRFGFLVFLLLLHGHGLLLLHRRLIGWTTTACCVRCARSFLFLLDQLLRTVTATATSDDGGRGRRRGAANVPLHLLNDYGGWIDARTGGHRGRAPQFLRSGR</sequence>
<feature type="signal peptide" evidence="1">
    <location>
        <begin position="1"/>
        <end position="17"/>
    </location>
</feature>
<protein>
    <submittedName>
        <fullName evidence="2">Putative secreted protein</fullName>
    </submittedName>
</protein>
<name>A0A2M4B764_9DIPT</name>
<keyword evidence="1" id="KW-0732">Signal</keyword>
<feature type="chain" id="PRO_5014837550" evidence="1">
    <location>
        <begin position="18"/>
        <end position="103"/>
    </location>
</feature>
<organism evidence="2">
    <name type="scientific">Anopheles triannulatus</name>
    <dbReference type="NCBI Taxonomy" id="58253"/>
    <lineage>
        <taxon>Eukaryota</taxon>
        <taxon>Metazoa</taxon>
        <taxon>Ecdysozoa</taxon>
        <taxon>Arthropoda</taxon>
        <taxon>Hexapoda</taxon>
        <taxon>Insecta</taxon>
        <taxon>Pterygota</taxon>
        <taxon>Neoptera</taxon>
        <taxon>Endopterygota</taxon>
        <taxon>Diptera</taxon>
        <taxon>Nematocera</taxon>
        <taxon>Culicoidea</taxon>
        <taxon>Culicidae</taxon>
        <taxon>Anophelinae</taxon>
        <taxon>Anopheles</taxon>
    </lineage>
</organism>
<dbReference type="EMBL" id="GGFK01015572">
    <property type="protein sequence ID" value="MBW48893.1"/>
    <property type="molecule type" value="Transcribed_RNA"/>
</dbReference>
<evidence type="ECO:0000256" key="1">
    <source>
        <dbReference type="SAM" id="SignalP"/>
    </source>
</evidence>
<evidence type="ECO:0000313" key="2">
    <source>
        <dbReference type="EMBL" id="MBW48893.1"/>
    </source>
</evidence>